<evidence type="ECO:0000259" key="3">
    <source>
        <dbReference type="Pfam" id="PF02678"/>
    </source>
</evidence>
<name>A0A2N5E8X1_9GAMM</name>
<dbReference type="InterPro" id="IPR014710">
    <property type="entry name" value="RmlC-like_jellyroll"/>
</dbReference>
<dbReference type="InterPro" id="IPR003829">
    <property type="entry name" value="Pirin_N_dom"/>
</dbReference>
<dbReference type="OrthoDB" id="6495595at2"/>
<dbReference type="Pfam" id="PF02678">
    <property type="entry name" value="Pirin"/>
    <property type="match status" value="1"/>
</dbReference>
<sequence>MITCRAATQCGKADFGWLKARYTFSFGHYFDPKLMGYAALRVLNQEVLAPGAALQPRSYPRVDVLNLILQGEAEYRDSLGNHLRAQAGEALMLATRQDVTYTEQNVSTDQPLTRMQLWLDACPERVSDTLQHLALRSAPCQLIASPDGAEGSLQLRQQAWVHQLDLHAGERHTLTLNGPRAYLQSIHGRVQAHNAAGDEQQLLACGDGAFIYKEQSLTIVAESAMRALLIDLPT</sequence>
<evidence type="ECO:0000256" key="1">
    <source>
        <dbReference type="ARBA" id="ARBA00008416"/>
    </source>
</evidence>
<protein>
    <submittedName>
        <fullName evidence="5">Pirin family protein</fullName>
    </submittedName>
</protein>
<evidence type="ECO:0000259" key="4">
    <source>
        <dbReference type="Pfam" id="PF17954"/>
    </source>
</evidence>
<dbReference type="InterPro" id="IPR041602">
    <property type="entry name" value="Quercetinase_C"/>
</dbReference>
<evidence type="ECO:0000313" key="6">
    <source>
        <dbReference type="Proteomes" id="UP000234503"/>
    </source>
</evidence>
<dbReference type="SUPFAM" id="SSF51182">
    <property type="entry name" value="RmlC-like cupins"/>
    <property type="match status" value="1"/>
</dbReference>
<reference evidence="5 6" key="1">
    <citation type="submission" date="2017-12" db="EMBL/GenBank/DDBJ databases">
        <title>Characterization of six clinical isolates of Enterochimera gen. nov., a novel genus of the Yersiniaciae family and the three species Enterochimera arupensis sp. nov., Enterochimera coloradensis sp. nov, and Enterochimera californica sp. nov.</title>
        <authorList>
            <person name="Rossi A."/>
            <person name="Fisher M."/>
        </authorList>
    </citation>
    <scope>NUCLEOTIDE SEQUENCE [LARGE SCALE GENOMIC DNA]</scope>
    <source>
        <strain evidence="6">2016-Iso4</strain>
    </source>
</reference>
<dbReference type="PANTHER" id="PTHR43212:SF2">
    <property type="entry name" value="PIRIN-LIKE PROTEIN YHAK"/>
    <property type="match status" value="1"/>
</dbReference>
<dbReference type="AlphaFoldDB" id="A0A2N5E8X1"/>
<dbReference type="EMBL" id="PJZH01000003">
    <property type="protein sequence ID" value="PLR38349.1"/>
    <property type="molecule type" value="Genomic_DNA"/>
</dbReference>
<feature type="domain" description="Quercetin 2,3-dioxygenase C-terminal cupin" evidence="4">
    <location>
        <begin position="142"/>
        <end position="232"/>
    </location>
</feature>
<dbReference type="Gene3D" id="2.60.120.10">
    <property type="entry name" value="Jelly Rolls"/>
    <property type="match status" value="2"/>
</dbReference>
<gene>
    <name evidence="5" type="ORF">CYR32_04945</name>
</gene>
<comment type="caution">
    <text evidence="5">The sequence shown here is derived from an EMBL/GenBank/DDBJ whole genome shotgun (WGS) entry which is preliminary data.</text>
</comment>
<dbReference type="InterPro" id="IPR012093">
    <property type="entry name" value="Pirin"/>
</dbReference>
<keyword evidence="6" id="KW-1185">Reference proteome</keyword>
<evidence type="ECO:0000256" key="2">
    <source>
        <dbReference type="RuleBase" id="RU003457"/>
    </source>
</evidence>
<dbReference type="Proteomes" id="UP000234503">
    <property type="component" value="Unassembled WGS sequence"/>
</dbReference>
<feature type="domain" description="Pirin N-terminal" evidence="3">
    <location>
        <begin position="7"/>
        <end position="119"/>
    </location>
</feature>
<comment type="similarity">
    <text evidence="1 2">Belongs to the pirin family.</text>
</comment>
<dbReference type="PIRSF" id="PIRSF006232">
    <property type="entry name" value="Pirin"/>
    <property type="match status" value="1"/>
</dbReference>
<dbReference type="PANTHER" id="PTHR43212">
    <property type="entry name" value="QUERCETIN 2,3-DIOXYGENASE"/>
    <property type="match status" value="1"/>
</dbReference>
<dbReference type="InterPro" id="IPR011051">
    <property type="entry name" value="RmlC_Cupin_sf"/>
</dbReference>
<organism evidence="5 6">
    <name type="scientific">Chimaeribacter coloradensis</name>
    <dbReference type="NCBI Taxonomy" id="2060068"/>
    <lineage>
        <taxon>Bacteria</taxon>
        <taxon>Pseudomonadati</taxon>
        <taxon>Pseudomonadota</taxon>
        <taxon>Gammaproteobacteria</taxon>
        <taxon>Enterobacterales</taxon>
        <taxon>Yersiniaceae</taxon>
        <taxon>Chimaeribacter</taxon>
    </lineage>
</organism>
<accession>A0A2N5E8X1</accession>
<dbReference type="RefSeq" id="WP_101823220.1">
    <property type="nucleotide sequence ID" value="NZ_PJZH01000003.1"/>
</dbReference>
<proteinExistence type="inferred from homology"/>
<dbReference type="CDD" id="cd20311">
    <property type="entry name" value="cupin_Yhhw_C"/>
    <property type="match status" value="1"/>
</dbReference>
<dbReference type="Pfam" id="PF17954">
    <property type="entry name" value="Pirin_C_2"/>
    <property type="match status" value="1"/>
</dbReference>
<evidence type="ECO:0000313" key="5">
    <source>
        <dbReference type="EMBL" id="PLR38349.1"/>
    </source>
</evidence>